<proteinExistence type="predicted"/>
<feature type="transmembrane region" description="Helical" evidence="1">
    <location>
        <begin position="189"/>
        <end position="208"/>
    </location>
</feature>
<dbReference type="InterPro" id="IPR045340">
    <property type="entry name" value="DUF6533"/>
</dbReference>
<dbReference type="AlphaFoldDB" id="A0A0H2R6G2"/>
<sequence length="238" mass="26590">MTDSSGDPEEIASSIIVLQYSCLAAIVLYFYDFLLTFSQEVTVIWGRKMSKNMALLLLNRYLTLFAYIPTSTLLFDQPGQFGIELVSLQYVYIEDFINNAPKGCPSFIYFPGVLSATGQAIVVYFSAVRTLAIYERSFRVTCVVVPLAVATVAVSAWSLTQLDSSFSVGEGLEAIHACFPLLQSSDPFIVSWSCNMVYDILIFGLVVTKTYRMRMAFRRLDVHGGSRLVNKLMRHGAF</sequence>
<gene>
    <name evidence="3" type="ORF">SCHPADRAFT_945724</name>
</gene>
<keyword evidence="4" id="KW-1185">Reference proteome</keyword>
<reference evidence="3 4" key="1">
    <citation type="submission" date="2015-04" db="EMBL/GenBank/DDBJ databases">
        <title>Complete genome sequence of Schizopora paradoxa KUC8140, a cosmopolitan wood degrader in East Asia.</title>
        <authorList>
            <consortium name="DOE Joint Genome Institute"/>
            <person name="Min B."/>
            <person name="Park H."/>
            <person name="Jang Y."/>
            <person name="Kim J.-J."/>
            <person name="Kim K.H."/>
            <person name="Pangilinan J."/>
            <person name="Lipzen A."/>
            <person name="Riley R."/>
            <person name="Grigoriev I.V."/>
            <person name="Spatafora J.W."/>
            <person name="Choi I.-G."/>
        </authorList>
    </citation>
    <scope>NUCLEOTIDE SEQUENCE [LARGE SCALE GENOMIC DNA]</scope>
    <source>
        <strain evidence="3 4">KUC8140</strain>
    </source>
</reference>
<feature type="transmembrane region" description="Helical" evidence="1">
    <location>
        <begin position="55"/>
        <end position="75"/>
    </location>
</feature>
<dbReference type="InParanoid" id="A0A0H2R6G2"/>
<dbReference type="STRING" id="27342.A0A0H2R6G2"/>
<feature type="transmembrane region" description="Helical" evidence="1">
    <location>
        <begin position="12"/>
        <end position="34"/>
    </location>
</feature>
<feature type="domain" description="DUF6533" evidence="2">
    <location>
        <begin position="20"/>
        <end position="65"/>
    </location>
</feature>
<keyword evidence="1" id="KW-0812">Transmembrane</keyword>
<feature type="transmembrane region" description="Helical" evidence="1">
    <location>
        <begin position="140"/>
        <end position="159"/>
    </location>
</feature>
<dbReference type="EMBL" id="KQ086174">
    <property type="protein sequence ID" value="KLO06912.1"/>
    <property type="molecule type" value="Genomic_DNA"/>
</dbReference>
<evidence type="ECO:0000256" key="1">
    <source>
        <dbReference type="SAM" id="Phobius"/>
    </source>
</evidence>
<evidence type="ECO:0000313" key="3">
    <source>
        <dbReference type="EMBL" id="KLO06912.1"/>
    </source>
</evidence>
<organism evidence="3 4">
    <name type="scientific">Schizopora paradoxa</name>
    <dbReference type="NCBI Taxonomy" id="27342"/>
    <lineage>
        <taxon>Eukaryota</taxon>
        <taxon>Fungi</taxon>
        <taxon>Dikarya</taxon>
        <taxon>Basidiomycota</taxon>
        <taxon>Agaricomycotina</taxon>
        <taxon>Agaricomycetes</taxon>
        <taxon>Hymenochaetales</taxon>
        <taxon>Schizoporaceae</taxon>
        <taxon>Schizopora</taxon>
    </lineage>
</organism>
<protein>
    <recommendedName>
        <fullName evidence="2">DUF6533 domain-containing protein</fullName>
    </recommendedName>
</protein>
<accession>A0A0H2R6G2</accession>
<dbReference type="Proteomes" id="UP000053477">
    <property type="component" value="Unassembled WGS sequence"/>
</dbReference>
<dbReference type="OrthoDB" id="3256800at2759"/>
<dbReference type="Pfam" id="PF20151">
    <property type="entry name" value="DUF6533"/>
    <property type="match status" value="1"/>
</dbReference>
<evidence type="ECO:0000259" key="2">
    <source>
        <dbReference type="Pfam" id="PF20151"/>
    </source>
</evidence>
<evidence type="ECO:0000313" key="4">
    <source>
        <dbReference type="Proteomes" id="UP000053477"/>
    </source>
</evidence>
<feature type="transmembrane region" description="Helical" evidence="1">
    <location>
        <begin position="108"/>
        <end position="128"/>
    </location>
</feature>
<name>A0A0H2R6G2_9AGAM</name>
<keyword evidence="1" id="KW-0472">Membrane</keyword>
<keyword evidence="1" id="KW-1133">Transmembrane helix</keyword>